<evidence type="ECO:0000313" key="1">
    <source>
        <dbReference type="EMBL" id="NML94963.1"/>
    </source>
</evidence>
<comment type="caution">
    <text evidence="1">The sequence shown here is derived from an EMBL/GenBank/DDBJ whole genome shotgun (WGS) entry which is preliminary data.</text>
</comment>
<name>A0A7Y0BRA9_9SPHN</name>
<evidence type="ECO:0000313" key="2">
    <source>
        <dbReference type="Proteomes" id="UP000583556"/>
    </source>
</evidence>
<dbReference type="EMBL" id="JABBGM010000006">
    <property type="protein sequence ID" value="NML94963.1"/>
    <property type="molecule type" value="Genomic_DNA"/>
</dbReference>
<gene>
    <name evidence="1" type="ORF">HHL27_14910</name>
</gene>
<reference evidence="1 2" key="1">
    <citation type="submission" date="2020-04" db="EMBL/GenBank/DDBJ databases">
        <title>Novosphingobium sp. TW-4 isolated from soil.</title>
        <authorList>
            <person name="Dahal R.H."/>
            <person name="Chaudhary D.K."/>
        </authorList>
    </citation>
    <scope>NUCLEOTIDE SEQUENCE [LARGE SCALE GENOMIC DNA]</scope>
    <source>
        <strain evidence="1 2">TW-4</strain>
    </source>
</reference>
<organism evidence="1 2">
    <name type="scientific">Novosphingobium olei</name>
    <dbReference type="NCBI Taxonomy" id="2728851"/>
    <lineage>
        <taxon>Bacteria</taxon>
        <taxon>Pseudomonadati</taxon>
        <taxon>Pseudomonadota</taxon>
        <taxon>Alphaproteobacteria</taxon>
        <taxon>Sphingomonadales</taxon>
        <taxon>Sphingomonadaceae</taxon>
        <taxon>Novosphingobium</taxon>
    </lineage>
</organism>
<protein>
    <submittedName>
        <fullName evidence="1">DUF1905 domain-containing protein</fullName>
    </submittedName>
</protein>
<proteinExistence type="predicted"/>
<accession>A0A7Y0BRA9</accession>
<dbReference type="InterPro" id="IPR037079">
    <property type="entry name" value="AF2212/PG0164-like_sf"/>
</dbReference>
<dbReference type="Proteomes" id="UP000583556">
    <property type="component" value="Unassembled WGS sequence"/>
</dbReference>
<dbReference type="RefSeq" id="WP_169494232.1">
    <property type="nucleotide sequence ID" value="NZ_JABBGM010000006.1"/>
</dbReference>
<dbReference type="Gene3D" id="2.40.30.100">
    <property type="entry name" value="AF2212/PG0164-like"/>
    <property type="match status" value="1"/>
</dbReference>
<dbReference type="AlphaFoldDB" id="A0A7Y0BRA9"/>
<dbReference type="SUPFAM" id="SSF141694">
    <property type="entry name" value="AF2212/PG0164-like"/>
    <property type="match status" value="1"/>
</dbReference>
<dbReference type="InterPro" id="IPR015018">
    <property type="entry name" value="DUF1905"/>
</dbReference>
<dbReference type="Pfam" id="PF08922">
    <property type="entry name" value="DUF1905"/>
    <property type="match status" value="1"/>
</dbReference>
<keyword evidence="2" id="KW-1185">Reference proteome</keyword>
<sequence length="104" mass="11174">MDELHALSPPLWRWTGGNGGDWFFVTIDGAAGEALSATALMRRLETGRRAGWGSVKVAIEVGESRWSTSAFPSKDTGWIVPIKAAVRRAEALAEGAPVPLTLRI</sequence>